<evidence type="ECO:0000313" key="1">
    <source>
        <dbReference type="EMBL" id="GIY48645.1"/>
    </source>
</evidence>
<sequence>MTLPPNHPSTKRIGGRCIFARVQCLPIRRYSRFHFSDGRRNPVRLLVGAANGKASPTSAPRPLFRARVDCCECASAVLLQGFNHPGHKKRPESISLKSV</sequence>
<evidence type="ECO:0000313" key="2">
    <source>
        <dbReference type="Proteomes" id="UP001054945"/>
    </source>
</evidence>
<dbReference type="Proteomes" id="UP001054945">
    <property type="component" value="Unassembled WGS sequence"/>
</dbReference>
<name>A0AAV4TQ87_CAEEX</name>
<organism evidence="1 2">
    <name type="scientific">Caerostris extrusa</name>
    <name type="common">Bark spider</name>
    <name type="synonym">Caerostris bankana</name>
    <dbReference type="NCBI Taxonomy" id="172846"/>
    <lineage>
        <taxon>Eukaryota</taxon>
        <taxon>Metazoa</taxon>
        <taxon>Ecdysozoa</taxon>
        <taxon>Arthropoda</taxon>
        <taxon>Chelicerata</taxon>
        <taxon>Arachnida</taxon>
        <taxon>Araneae</taxon>
        <taxon>Araneomorphae</taxon>
        <taxon>Entelegynae</taxon>
        <taxon>Araneoidea</taxon>
        <taxon>Araneidae</taxon>
        <taxon>Caerostris</taxon>
    </lineage>
</organism>
<proteinExistence type="predicted"/>
<accession>A0AAV4TQ87</accession>
<gene>
    <name evidence="1" type="ORF">CEXT_53891</name>
</gene>
<reference evidence="1 2" key="1">
    <citation type="submission" date="2021-06" db="EMBL/GenBank/DDBJ databases">
        <title>Caerostris extrusa draft genome.</title>
        <authorList>
            <person name="Kono N."/>
            <person name="Arakawa K."/>
        </authorList>
    </citation>
    <scope>NUCLEOTIDE SEQUENCE [LARGE SCALE GENOMIC DNA]</scope>
</reference>
<keyword evidence="2" id="KW-1185">Reference proteome</keyword>
<protein>
    <submittedName>
        <fullName evidence="1">Uncharacterized protein</fullName>
    </submittedName>
</protein>
<comment type="caution">
    <text evidence="1">The sequence shown here is derived from an EMBL/GenBank/DDBJ whole genome shotgun (WGS) entry which is preliminary data.</text>
</comment>
<dbReference type="AlphaFoldDB" id="A0AAV4TQ87"/>
<dbReference type="EMBL" id="BPLR01011739">
    <property type="protein sequence ID" value="GIY48645.1"/>
    <property type="molecule type" value="Genomic_DNA"/>
</dbReference>